<dbReference type="GO" id="GO:0005759">
    <property type="term" value="C:mitochondrial matrix"/>
    <property type="evidence" value="ECO:0007669"/>
    <property type="project" value="UniProtKB-SubCell"/>
</dbReference>
<evidence type="ECO:0000256" key="5">
    <source>
        <dbReference type="ARBA" id="ARBA00025430"/>
    </source>
</evidence>
<name>A0A7J7JFS5_BUGNE</name>
<dbReference type="OrthoDB" id="529194at2759"/>
<dbReference type="GO" id="GO:0034551">
    <property type="term" value="P:mitochondrial respiratory chain complex III assembly"/>
    <property type="evidence" value="ECO:0007669"/>
    <property type="project" value="InterPro"/>
</dbReference>
<evidence type="ECO:0000256" key="8">
    <source>
        <dbReference type="ARBA" id="ARBA00031830"/>
    </source>
</evidence>
<evidence type="ECO:0000256" key="2">
    <source>
        <dbReference type="ARBA" id="ARBA00009508"/>
    </source>
</evidence>
<dbReference type="InterPro" id="IPR050435">
    <property type="entry name" value="MZM1/LYRM7"/>
</dbReference>
<feature type="domain" description="Complex 1 LYR protein" evidence="9">
    <location>
        <begin position="10"/>
        <end position="65"/>
    </location>
</feature>
<evidence type="ECO:0000256" key="1">
    <source>
        <dbReference type="ARBA" id="ARBA00004305"/>
    </source>
</evidence>
<proteinExistence type="inferred from homology"/>
<organism evidence="10 11">
    <name type="scientific">Bugula neritina</name>
    <name type="common">Brown bryozoan</name>
    <name type="synonym">Sertularia neritina</name>
    <dbReference type="NCBI Taxonomy" id="10212"/>
    <lineage>
        <taxon>Eukaryota</taxon>
        <taxon>Metazoa</taxon>
        <taxon>Spiralia</taxon>
        <taxon>Lophotrochozoa</taxon>
        <taxon>Bryozoa</taxon>
        <taxon>Gymnolaemata</taxon>
        <taxon>Cheilostomatida</taxon>
        <taxon>Flustrina</taxon>
        <taxon>Buguloidea</taxon>
        <taxon>Bugulidae</taxon>
        <taxon>Bugula</taxon>
    </lineage>
</organism>
<evidence type="ECO:0000256" key="6">
    <source>
        <dbReference type="ARBA" id="ARBA00025809"/>
    </source>
</evidence>
<evidence type="ECO:0000256" key="7">
    <source>
        <dbReference type="ARBA" id="ARBA00026165"/>
    </source>
</evidence>
<protein>
    <recommendedName>
        <fullName evidence="7">Complex III assembly factor LYRM7</fullName>
    </recommendedName>
    <alternativeName>
        <fullName evidence="8">LYR motif-containing protein 7</fullName>
    </alternativeName>
</protein>
<comment type="subcellular location">
    <subcellularLocation>
        <location evidence="1">Mitochondrion matrix</location>
    </subcellularLocation>
</comment>
<accession>A0A7J7JFS5</accession>
<dbReference type="PANTHER" id="PTHR46749">
    <property type="entry name" value="COMPLEX III ASSEMBLY FACTOR LYRM7"/>
    <property type="match status" value="1"/>
</dbReference>
<sequence>MAPSTALRMEVLSIFRKLHRTRQKIFSGDALALVEARKTINSEFQSRRSQTDEEEINKSIQMAIEAEVVLRKTIVQAKLVDDNNEVFKVKIHPETLRNDNAKLKVGEVPGNIRDNS</sequence>
<keyword evidence="3" id="KW-0496">Mitochondrion</keyword>
<dbReference type="Pfam" id="PF05347">
    <property type="entry name" value="Complex1_LYR"/>
    <property type="match status" value="1"/>
</dbReference>
<comment type="subunit">
    <text evidence="6">Interacts with UQCRFS1.</text>
</comment>
<evidence type="ECO:0000256" key="4">
    <source>
        <dbReference type="ARBA" id="ARBA00023186"/>
    </source>
</evidence>
<evidence type="ECO:0000313" key="11">
    <source>
        <dbReference type="Proteomes" id="UP000593567"/>
    </source>
</evidence>
<dbReference type="GO" id="GO:0044183">
    <property type="term" value="F:protein folding chaperone"/>
    <property type="evidence" value="ECO:0007669"/>
    <property type="project" value="TreeGrafter"/>
</dbReference>
<dbReference type="EMBL" id="VXIV02002498">
    <property type="protein sequence ID" value="KAF6025080.1"/>
    <property type="molecule type" value="Genomic_DNA"/>
</dbReference>
<evidence type="ECO:0000256" key="3">
    <source>
        <dbReference type="ARBA" id="ARBA00023128"/>
    </source>
</evidence>
<gene>
    <name evidence="10" type="ORF">EB796_016607</name>
</gene>
<dbReference type="InterPro" id="IPR045298">
    <property type="entry name" value="Complex1_LYR_LYRM7"/>
</dbReference>
<dbReference type="PANTHER" id="PTHR46749:SF1">
    <property type="entry name" value="COMPLEX III ASSEMBLY FACTOR LYRM7"/>
    <property type="match status" value="1"/>
</dbReference>
<reference evidence="10" key="1">
    <citation type="submission" date="2020-06" db="EMBL/GenBank/DDBJ databases">
        <title>Draft genome of Bugula neritina, a colonial animal packing powerful symbionts and potential medicines.</title>
        <authorList>
            <person name="Rayko M."/>
        </authorList>
    </citation>
    <scope>NUCLEOTIDE SEQUENCE [LARGE SCALE GENOMIC DNA]</scope>
    <source>
        <strain evidence="10">Kwan_BN1</strain>
    </source>
</reference>
<comment type="function">
    <text evidence="5">Assembly factor required for Rieske Fe-S protein UQCRFS1 incorporation into the cytochrome b-c1 (CIII) complex. Functions as a chaperone, binding to this subunit within the mitochondrial matrix and stabilizing it prior to its translocation and insertion into the late CIII dimeric intermediate within the mitochondrial inner membrane.</text>
</comment>
<dbReference type="InterPro" id="IPR008011">
    <property type="entry name" value="Complex1_LYR_dom"/>
</dbReference>
<keyword evidence="11" id="KW-1185">Reference proteome</keyword>
<dbReference type="CDD" id="cd20267">
    <property type="entry name" value="Complex1_LYR_LYRM7"/>
    <property type="match status" value="1"/>
</dbReference>
<dbReference type="Proteomes" id="UP000593567">
    <property type="component" value="Unassembled WGS sequence"/>
</dbReference>
<keyword evidence="4" id="KW-0143">Chaperone</keyword>
<evidence type="ECO:0000313" key="10">
    <source>
        <dbReference type="EMBL" id="KAF6025080.1"/>
    </source>
</evidence>
<evidence type="ECO:0000259" key="9">
    <source>
        <dbReference type="Pfam" id="PF05347"/>
    </source>
</evidence>
<comment type="similarity">
    <text evidence="2">Belongs to the complex I LYR family.</text>
</comment>
<dbReference type="AlphaFoldDB" id="A0A7J7JFS5"/>
<comment type="caution">
    <text evidence="10">The sequence shown here is derived from an EMBL/GenBank/DDBJ whole genome shotgun (WGS) entry which is preliminary data.</text>
</comment>